<evidence type="ECO:0000256" key="2">
    <source>
        <dbReference type="ARBA" id="ARBA00022475"/>
    </source>
</evidence>
<keyword evidence="12" id="KW-1185">Reference proteome</keyword>
<evidence type="ECO:0000256" key="7">
    <source>
        <dbReference type="ARBA" id="ARBA00023136"/>
    </source>
</evidence>
<dbReference type="Proteomes" id="UP000075809">
    <property type="component" value="Unassembled WGS sequence"/>
</dbReference>
<dbReference type="Pfam" id="PF02949">
    <property type="entry name" value="7tm_6"/>
    <property type="match status" value="1"/>
</dbReference>
<accession>A0A151WIH0</accession>
<evidence type="ECO:0000313" key="11">
    <source>
        <dbReference type="EMBL" id="KYQ47624.1"/>
    </source>
</evidence>
<dbReference type="STRING" id="64791.A0A151WIH0"/>
<keyword evidence="4 10" id="KW-0812">Transmembrane</keyword>
<gene>
    <name evidence="11" type="ORF">ALC60_13380</name>
</gene>
<dbReference type="GO" id="GO:0007165">
    <property type="term" value="P:signal transduction"/>
    <property type="evidence" value="ECO:0007669"/>
    <property type="project" value="UniProtKB-KW"/>
</dbReference>
<dbReference type="GO" id="GO:0005549">
    <property type="term" value="F:odorant binding"/>
    <property type="evidence" value="ECO:0007669"/>
    <property type="project" value="InterPro"/>
</dbReference>
<evidence type="ECO:0000256" key="5">
    <source>
        <dbReference type="ARBA" id="ARBA00022725"/>
    </source>
</evidence>
<dbReference type="PANTHER" id="PTHR21137">
    <property type="entry name" value="ODORANT RECEPTOR"/>
    <property type="match status" value="1"/>
</dbReference>
<evidence type="ECO:0000256" key="1">
    <source>
        <dbReference type="ARBA" id="ARBA00004651"/>
    </source>
</evidence>
<keyword evidence="2" id="KW-1003">Cell membrane</keyword>
<proteinExistence type="predicted"/>
<evidence type="ECO:0000313" key="12">
    <source>
        <dbReference type="Proteomes" id="UP000075809"/>
    </source>
</evidence>
<evidence type="ECO:0000256" key="8">
    <source>
        <dbReference type="ARBA" id="ARBA00023170"/>
    </source>
</evidence>
<keyword evidence="6 10" id="KW-1133">Transmembrane helix</keyword>
<dbReference type="GO" id="GO:0005886">
    <property type="term" value="C:plasma membrane"/>
    <property type="evidence" value="ECO:0007669"/>
    <property type="project" value="UniProtKB-SubCell"/>
</dbReference>
<dbReference type="InterPro" id="IPR004117">
    <property type="entry name" value="7tm6_olfct_rcpt"/>
</dbReference>
<evidence type="ECO:0000256" key="4">
    <source>
        <dbReference type="ARBA" id="ARBA00022692"/>
    </source>
</evidence>
<evidence type="ECO:0000256" key="6">
    <source>
        <dbReference type="ARBA" id="ARBA00022989"/>
    </source>
</evidence>
<keyword evidence="9" id="KW-0807">Transducer</keyword>
<evidence type="ECO:0000256" key="3">
    <source>
        <dbReference type="ARBA" id="ARBA00022606"/>
    </source>
</evidence>
<keyword evidence="8 11" id="KW-0675">Receptor</keyword>
<keyword evidence="5" id="KW-0552">Olfaction</keyword>
<dbReference type="GO" id="GO:0004984">
    <property type="term" value="F:olfactory receptor activity"/>
    <property type="evidence" value="ECO:0007669"/>
    <property type="project" value="InterPro"/>
</dbReference>
<dbReference type="EMBL" id="KQ983089">
    <property type="protein sequence ID" value="KYQ47624.1"/>
    <property type="molecule type" value="Genomic_DNA"/>
</dbReference>
<dbReference type="PANTHER" id="PTHR21137:SF35">
    <property type="entry name" value="ODORANT RECEPTOR 19A-RELATED"/>
    <property type="match status" value="1"/>
</dbReference>
<feature type="transmembrane region" description="Helical" evidence="10">
    <location>
        <begin position="35"/>
        <end position="51"/>
    </location>
</feature>
<evidence type="ECO:0000256" key="9">
    <source>
        <dbReference type="ARBA" id="ARBA00023224"/>
    </source>
</evidence>
<protein>
    <submittedName>
        <fullName evidence="11">Putative odorant receptor 85d</fullName>
    </submittedName>
</protein>
<organism evidence="11 12">
    <name type="scientific">Mycetomoellerius zeteki</name>
    <dbReference type="NCBI Taxonomy" id="64791"/>
    <lineage>
        <taxon>Eukaryota</taxon>
        <taxon>Metazoa</taxon>
        <taxon>Ecdysozoa</taxon>
        <taxon>Arthropoda</taxon>
        <taxon>Hexapoda</taxon>
        <taxon>Insecta</taxon>
        <taxon>Pterygota</taxon>
        <taxon>Neoptera</taxon>
        <taxon>Endopterygota</taxon>
        <taxon>Hymenoptera</taxon>
        <taxon>Apocrita</taxon>
        <taxon>Aculeata</taxon>
        <taxon>Formicoidea</taxon>
        <taxon>Formicidae</taxon>
        <taxon>Myrmicinae</taxon>
        <taxon>Mycetomoellerius</taxon>
    </lineage>
</organism>
<sequence>MDNVDKFFRESHYNIIQVLLSVSGLYPYHTTGKRCAIYFAFLLVLGSGMIFEVHNQSFNYYDALYTFFDSPILLSEDVVLGTIGVWSDSLEVIDCLPILVLDIVSIGKLICAIYMLPEVITSTEDVSHLLKHTSYLSALLLNTFFENWQGQKIIDSSEKVYESAYNTEWYRMPIAHRKLFIMIMIRSQRSLKVTAGNFVDLSYVNFNAVSKTIVYSYNIVHTIFLLKSAKFYLI</sequence>
<keyword evidence="7 10" id="KW-0472">Membrane</keyword>
<comment type="subcellular location">
    <subcellularLocation>
        <location evidence="1">Cell membrane</location>
        <topology evidence="1">Multi-pass membrane protein</topology>
    </subcellularLocation>
</comment>
<keyword evidence="3" id="KW-0716">Sensory transduction</keyword>
<name>A0A151WIH0_9HYME</name>
<evidence type="ECO:0000256" key="10">
    <source>
        <dbReference type="SAM" id="Phobius"/>
    </source>
</evidence>
<dbReference type="AlphaFoldDB" id="A0A151WIH0"/>
<reference evidence="11 12" key="1">
    <citation type="submission" date="2015-09" db="EMBL/GenBank/DDBJ databases">
        <title>Trachymyrmex zeteki WGS genome.</title>
        <authorList>
            <person name="Nygaard S."/>
            <person name="Hu H."/>
            <person name="Boomsma J."/>
            <person name="Zhang G."/>
        </authorList>
    </citation>
    <scope>NUCLEOTIDE SEQUENCE [LARGE SCALE GENOMIC DNA]</scope>
    <source>
        <strain evidence="11">Tzet28-1</strain>
        <tissue evidence="11">Whole body</tissue>
    </source>
</reference>